<organism evidence="1 2">
    <name type="scientific">Catharanthus roseus</name>
    <name type="common">Madagascar periwinkle</name>
    <name type="synonym">Vinca rosea</name>
    <dbReference type="NCBI Taxonomy" id="4058"/>
    <lineage>
        <taxon>Eukaryota</taxon>
        <taxon>Viridiplantae</taxon>
        <taxon>Streptophyta</taxon>
        <taxon>Embryophyta</taxon>
        <taxon>Tracheophyta</taxon>
        <taxon>Spermatophyta</taxon>
        <taxon>Magnoliopsida</taxon>
        <taxon>eudicotyledons</taxon>
        <taxon>Gunneridae</taxon>
        <taxon>Pentapetalae</taxon>
        <taxon>asterids</taxon>
        <taxon>lamiids</taxon>
        <taxon>Gentianales</taxon>
        <taxon>Apocynaceae</taxon>
        <taxon>Rauvolfioideae</taxon>
        <taxon>Vinceae</taxon>
        <taxon>Catharanthinae</taxon>
        <taxon>Catharanthus</taxon>
    </lineage>
</organism>
<dbReference type="Proteomes" id="UP001060085">
    <property type="component" value="Linkage Group LG03"/>
</dbReference>
<comment type="caution">
    <text evidence="1">The sequence shown here is derived from an EMBL/GenBank/DDBJ whole genome shotgun (WGS) entry which is preliminary data.</text>
</comment>
<evidence type="ECO:0000313" key="1">
    <source>
        <dbReference type="EMBL" id="KAI5672252.1"/>
    </source>
</evidence>
<name>A0ACC0BI31_CATRO</name>
<sequence>MKLTMFLALERGFRVLTLVALRNPCFQLMVKGKEETQLLEKITALSSIRIVAASKAASTTASSNGGCSFFFNLFCSYFGVLLQLLFLLQFLRQLPASTASDSAIIFDYCGFNFCYCG</sequence>
<gene>
    <name evidence="1" type="ORF">M9H77_12616</name>
</gene>
<proteinExistence type="predicted"/>
<keyword evidence="2" id="KW-1185">Reference proteome</keyword>
<protein>
    <submittedName>
        <fullName evidence="1">Uncharacterized protein</fullName>
    </submittedName>
</protein>
<evidence type="ECO:0000313" key="2">
    <source>
        <dbReference type="Proteomes" id="UP001060085"/>
    </source>
</evidence>
<accession>A0ACC0BI31</accession>
<dbReference type="EMBL" id="CM044703">
    <property type="protein sequence ID" value="KAI5672252.1"/>
    <property type="molecule type" value="Genomic_DNA"/>
</dbReference>
<reference evidence="2" key="1">
    <citation type="journal article" date="2023" name="Nat. Plants">
        <title>Single-cell RNA sequencing provides a high-resolution roadmap for understanding the multicellular compartmentation of specialized metabolism.</title>
        <authorList>
            <person name="Sun S."/>
            <person name="Shen X."/>
            <person name="Li Y."/>
            <person name="Li Y."/>
            <person name="Wang S."/>
            <person name="Li R."/>
            <person name="Zhang H."/>
            <person name="Shen G."/>
            <person name="Guo B."/>
            <person name="Wei J."/>
            <person name="Xu J."/>
            <person name="St-Pierre B."/>
            <person name="Chen S."/>
            <person name="Sun C."/>
        </authorList>
    </citation>
    <scope>NUCLEOTIDE SEQUENCE [LARGE SCALE GENOMIC DNA]</scope>
</reference>